<dbReference type="OrthoDB" id="7173324at2"/>
<dbReference type="InterPro" id="IPR021725">
    <property type="entry name" value="Cdd1"/>
</dbReference>
<dbReference type="InterPro" id="IPR043502">
    <property type="entry name" value="DNA/RNA_pol_sf"/>
</dbReference>
<organism evidence="1 2">
    <name type="scientific">Desulfonatronum thiosulfatophilum</name>
    <dbReference type="NCBI Taxonomy" id="617002"/>
    <lineage>
        <taxon>Bacteria</taxon>
        <taxon>Pseudomonadati</taxon>
        <taxon>Thermodesulfobacteriota</taxon>
        <taxon>Desulfovibrionia</taxon>
        <taxon>Desulfovibrionales</taxon>
        <taxon>Desulfonatronaceae</taxon>
        <taxon>Desulfonatronum</taxon>
    </lineage>
</organism>
<protein>
    <submittedName>
        <fullName evidence="1">Pathogenicity locus</fullName>
    </submittedName>
</protein>
<dbReference type="SUPFAM" id="SSF56672">
    <property type="entry name" value="DNA/RNA polymerases"/>
    <property type="match status" value="1"/>
</dbReference>
<sequence length="101" mass="11499">MEHEDVKKLEDIPNVGRIIAEKLRRVGIDQPGDLVGQDPYALFDRLGVRTGTKHDPCLLDVFISAVRYMEGAPRTPWWSYTRERKKTLQGRTAFESGGGRE</sequence>
<evidence type="ECO:0000313" key="1">
    <source>
        <dbReference type="EMBL" id="SDB12368.1"/>
    </source>
</evidence>
<dbReference type="AlphaFoldDB" id="A0A1G6AVH5"/>
<dbReference type="Gene3D" id="1.10.150.20">
    <property type="entry name" value="5' to 3' exonuclease, C-terminal subdomain"/>
    <property type="match status" value="1"/>
</dbReference>
<name>A0A1G6AVH5_9BACT</name>
<dbReference type="Pfam" id="PF11731">
    <property type="entry name" value="Cdd1"/>
    <property type="match status" value="1"/>
</dbReference>
<dbReference type="RefSeq" id="WP_092117095.1">
    <property type="nucleotide sequence ID" value="NZ_FMXO01000003.1"/>
</dbReference>
<reference evidence="1 2" key="1">
    <citation type="submission" date="2016-10" db="EMBL/GenBank/DDBJ databases">
        <authorList>
            <person name="de Groot N.N."/>
        </authorList>
    </citation>
    <scope>NUCLEOTIDE SEQUENCE [LARGE SCALE GENOMIC DNA]</scope>
    <source>
        <strain evidence="1 2">ASO4-2</strain>
    </source>
</reference>
<proteinExistence type="predicted"/>
<dbReference type="STRING" id="617002.SAMN05660653_00594"/>
<accession>A0A1G6AVH5</accession>
<evidence type="ECO:0000313" key="2">
    <source>
        <dbReference type="Proteomes" id="UP000198771"/>
    </source>
</evidence>
<keyword evidence="2" id="KW-1185">Reference proteome</keyword>
<dbReference type="Proteomes" id="UP000198771">
    <property type="component" value="Unassembled WGS sequence"/>
</dbReference>
<dbReference type="EMBL" id="FMXO01000003">
    <property type="protein sequence ID" value="SDB12368.1"/>
    <property type="molecule type" value="Genomic_DNA"/>
</dbReference>
<gene>
    <name evidence="1" type="ORF">SAMN05660653_00594</name>
</gene>